<dbReference type="EMBL" id="CAJOBZ010000024">
    <property type="protein sequence ID" value="CAF4874760.1"/>
    <property type="molecule type" value="Genomic_DNA"/>
</dbReference>
<reference evidence="2" key="1">
    <citation type="submission" date="2021-02" db="EMBL/GenBank/DDBJ databases">
        <authorList>
            <person name="Steward A R."/>
        </authorList>
    </citation>
    <scope>NUCLEOTIDE SEQUENCE</scope>
</reference>
<protein>
    <submittedName>
        <fullName evidence="2">Uncharacterized protein</fullName>
    </submittedName>
</protein>
<feature type="region of interest" description="Disordered" evidence="1">
    <location>
        <begin position="45"/>
        <end position="68"/>
    </location>
</feature>
<evidence type="ECO:0000313" key="3">
    <source>
        <dbReference type="Proteomes" id="UP000663880"/>
    </source>
</evidence>
<evidence type="ECO:0000313" key="2">
    <source>
        <dbReference type="EMBL" id="CAF4874760.1"/>
    </source>
</evidence>
<gene>
    <name evidence="2" type="ORF">PMACD_LOCUS9074</name>
</gene>
<evidence type="ECO:0000256" key="1">
    <source>
        <dbReference type="SAM" id="MobiDB-lite"/>
    </source>
</evidence>
<keyword evidence="3" id="KW-1185">Reference proteome</keyword>
<name>A0A821TPG8_9NEOP</name>
<accession>A0A821TPG8</accession>
<comment type="caution">
    <text evidence="2">The sequence shown here is derived from an EMBL/GenBank/DDBJ whole genome shotgun (WGS) entry which is preliminary data.</text>
</comment>
<dbReference type="Proteomes" id="UP000663880">
    <property type="component" value="Unassembled WGS sequence"/>
</dbReference>
<proteinExistence type="predicted"/>
<sequence>MTQHHSTSHRSVCLRRRITRTKCNNNRPSRRLICKRLEAKRFSLGAKARGSAPGSAIGPQEAFGSRAPPHWLPLPSARLLRTIL</sequence>
<dbReference type="AlphaFoldDB" id="A0A821TPG8"/>
<organism evidence="2 3">
    <name type="scientific">Pieris macdunnoughi</name>
    <dbReference type="NCBI Taxonomy" id="345717"/>
    <lineage>
        <taxon>Eukaryota</taxon>
        <taxon>Metazoa</taxon>
        <taxon>Ecdysozoa</taxon>
        <taxon>Arthropoda</taxon>
        <taxon>Hexapoda</taxon>
        <taxon>Insecta</taxon>
        <taxon>Pterygota</taxon>
        <taxon>Neoptera</taxon>
        <taxon>Endopterygota</taxon>
        <taxon>Lepidoptera</taxon>
        <taxon>Glossata</taxon>
        <taxon>Ditrysia</taxon>
        <taxon>Papilionoidea</taxon>
        <taxon>Pieridae</taxon>
        <taxon>Pierinae</taxon>
        <taxon>Pieris</taxon>
    </lineage>
</organism>